<keyword evidence="3" id="KW-1185">Reference proteome</keyword>
<evidence type="ECO:0000313" key="2">
    <source>
        <dbReference type="EnsemblPlants" id="AET03121"/>
    </source>
</evidence>
<reference evidence="2" key="3">
    <citation type="submission" date="2015-04" db="UniProtKB">
        <authorList>
            <consortium name="EnsemblPlants"/>
        </authorList>
    </citation>
    <scope>IDENTIFICATION</scope>
    <source>
        <strain evidence="2">cv. Jemalong A17</strain>
    </source>
</reference>
<dbReference type="Proteomes" id="UP000002051">
    <property type="component" value="Chromosome 8"/>
</dbReference>
<name>G7LFE2_MEDTR</name>
<dbReference type="AlphaFoldDB" id="G7LFE2"/>
<protein>
    <submittedName>
        <fullName evidence="1">O-fucosyltransferase family protein, putative</fullName>
    </submittedName>
</protein>
<evidence type="ECO:0000313" key="3">
    <source>
        <dbReference type="Proteomes" id="UP000002051"/>
    </source>
</evidence>
<dbReference type="EMBL" id="CM001224">
    <property type="protein sequence ID" value="AET03121.1"/>
    <property type="molecule type" value="Genomic_DNA"/>
</dbReference>
<reference evidence="1 3" key="2">
    <citation type="journal article" date="2014" name="BMC Genomics">
        <title>An improved genome release (version Mt4.0) for the model legume Medicago truncatula.</title>
        <authorList>
            <person name="Tang H."/>
            <person name="Krishnakumar V."/>
            <person name="Bidwell S."/>
            <person name="Rosen B."/>
            <person name="Chan A."/>
            <person name="Zhou S."/>
            <person name="Gentzbittel L."/>
            <person name="Childs K.L."/>
            <person name="Yandell M."/>
            <person name="Gundlach H."/>
            <person name="Mayer K.F."/>
            <person name="Schwartz D.C."/>
            <person name="Town C.D."/>
        </authorList>
    </citation>
    <scope>GENOME REANNOTATION</scope>
    <source>
        <strain evidence="1">A17</strain>
        <strain evidence="2 3">cv. Jemalong A17</strain>
    </source>
</reference>
<dbReference type="HOGENOM" id="CLU_3109490_0_0_1"/>
<accession>G7LFE2</accession>
<gene>
    <name evidence="1" type="ordered locus">MTR_8g063000</name>
</gene>
<proteinExistence type="predicted"/>
<reference evidence="1 3" key="1">
    <citation type="journal article" date="2011" name="Nature">
        <title>The Medicago genome provides insight into the evolution of rhizobial symbioses.</title>
        <authorList>
            <person name="Young N.D."/>
            <person name="Debelle F."/>
            <person name="Oldroyd G.E."/>
            <person name="Geurts R."/>
            <person name="Cannon S.B."/>
            <person name="Udvardi M.K."/>
            <person name="Benedito V.A."/>
            <person name="Mayer K.F."/>
            <person name="Gouzy J."/>
            <person name="Schoof H."/>
            <person name="Van de Peer Y."/>
            <person name="Proost S."/>
            <person name="Cook D.R."/>
            <person name="Meyers B.C."/>
            <person name="Spannagl M."/>
            <person name="Cheung F."/>
            <person name="De Mita S."/>
            <person name="Krishnakumar V."/>
            <person name="Gundlach H."/>
            <person name="Zhou S."/>
            <person name="Mudge J."/>
            <person name="Bharti A.K."/>
            <person name="Murray J.D."/>
            <person name="Naoumkina M.A."/>
            <person name="Rosen B."/>
            <person name="Silverstein K.A."/>
            <person name="Tang H."/>
            <person name="Rombauts S."/>
            <person name="Zhao P.X."/>
            <person name="Zhou P."/>
            <person name="Barbe V."/>
            <person name="Bardou P."/>
            <person name="Bechner M."/>
            <person name="Bellec A."/>
            <person name="Berger A."/>
            <person name="Berges H."/>
            <person name="Bidwell S."/>
            <person name="Bisseling T."/>
            <person name="Choisne N."/>
            <person name="Couloux A."/>
            <person name="Denny R."/>
            <person name="Deshpande S."/>
            <person name="Dai X."/>
            <person name="Doyle J.J."/>
            <person name="Dudez A.M."/>
            <person name="Farmer A.D."/>
            <person name="Fouteau S."/>
            <person name="Franken C."/>
            <person name="Gibelin C."/>
            <person name="Gish J."/>
            <person name="Goldstein S."/>
            <person name="Gonzalez A.J."/>
            <person name="Green P.J."/>
            <person name="Hallab A."/>
            <person name="Hartog M."/>
            <person name="Hua A."/>
            <person name="Humphray S.J."/>
            <person name="Jeong D.H."/>
            <person name="Jing Y."/>
            <person name="Jocker A."/>
            <person name="Kenton S.M."/>
            <person name="Kim D.J."/>
            <person name="Klee K."/>
            <person name="Lai H."/>
            <person name="Lang C."/>
            <person name="Lin S."/>
            <person name="Macmil S.L."/>
            <person name="Magdelenat G."/>
            <person name="Matthews L."/>
            <person name="McCorrison J."/>
            <person name="Monaghan E.L."/>
            <person name="Mun J.H."/>
            <person name="Najar F.Z."/>
            <person name="Nicholson C."/>
            <person name="Noirot C."/>
            <person name="O'Bleness M."/>
            <person name="Paule C.R."/>
            <person name="Poulain J."/>
            <person name="Prion F."/>
            <person name="Qin B."/>
            <person name="Qu C."/>
            <person name="Retzel E.F."/>
            <person name="Riddle C."/>
            <person name="Sallet E."/>
            <person name="Samain S."/>
            <person name="Samson N."/>
            <person name="Sanders I."/>
            <person name="Saurat O."/>
            <person name="Scarpelli C."/>
            <person name="Schiex T."/>
            <person name="Segurens B."/>
            <person name="Severin A.J."/>
            <person name="Sherrier D.J."/>
            <person name="Shi R."/>
            <person name="Sims S."/>
            <person name="Singer S.R."/>
            <person name="Sinharoy S."/>
            <person name="Sterck L."/>
            <person name="Viollet A."/>
            <person name="Wang B.B."/>
            <person name="Wang K."/>
            <person name="Wang M."/>
            <person name="Wang X."/>
            <person name="Warfsmann J."/>
            <person name="Weissenbach J."/>
            <person name="White D.D."/>
            <person name="White J.D."/>
            <person name="Wiley G.B."/>
            <person name="Wincker P."/>
            <person name="Xing Y."/>
            <person name="Yang L."/>
            <person name="Yao Z."/>
            <person name="Ying F."/>
            <person name="Zhai J."/>
            <person name="Zhou L."/>
            <person name="Zuber A."/>
            <person name="Denarie J."/>
            <person name="Dixon R.A."/>
            <person name="May G.D."/>
            <person name="Schwartz D.C."/>
            <person name="Rogers J."/>
            <person name="Quetier F."/>
            <person name="Town C.D."/>
            <person name="Roe B.A."/>
        </authorList>
    </citation>
    <scope>NUCLEOTIDE SEQUENCE [LARGE SCALE GENOMIC DNA]</scope>
    <source>
        <strain evidence="1">A17</strain>
        <strain evidence="2 3">cv. Jemalong A17</strain>
    </source>
</reference>
<organism evidence="1 3">
    <name type="scientific">Medicago truncatula</name>
    <name type="common">Barrel medic</name>
    <name type="synonym">Medicago tribuloides</name>
    <dbReference type="NCBI Taxonomy" id="3880"/>
    <lineage>
        <taxon>Eukaryota</taxon>
        <taxon>Viridiplantae</taxon>
        <taxon>Streptophyta</taxon>
        <taxon>Embryophyta</taxon>
        <taxon>Tracheophyta</taxon>
        <taxon>Spermatophyta</taxon>
        <taxon>Magnoliopsida</taxon>
        <taxon>eudicotyledons</taxon>
        <taxon>Gunneridae</taxon>
        <taxon>Pentapetalae</taxon>
        <taxon>rosids</taxon>
        <taxon>fabids</taxon>
        <taxon>Fabales</taxon>
        <taxon>Fabaceae</taxon>
        <taxon>Papilionoideae</taxon>
        <taxon>50 kb inversion clade</taxon>
        <taxon>NPAAA clade</taxon>
        <taxon>Hologalegina</taxon>
        <taxon>IRL clade</taxon>
        <taxon>Trifolieae</taxon>
        <taxon>Medicago</taxon>
    </lineage>
</organism>
<sequence>MLTDFRMDESSSVIHKPLLSLHLRFEPDMVAYSQFKCSGLSPASVKLTRQQ</sequence>
<evidence type="ECO:0000313" key="1">
    <source>
        <dbReference type="EMBL" id="AET03121.1"/>
    </source>
</evidence>
<dbReference type="EnsemblPlants" id="AET03121">
    <property type="protein sequence ID" value="AET03121"/>
    <property type="gene ID" value="MTR_8g063000"/>
</dbReference>
<dbReference type="PaxDb" id="3880-AET03121"/>